<keyword evidence="6 8" id="KW-0378">Hydrolase</keyword>
<feature type="binding site" evidence="8">
    <location>
        <position position="169"/>
    </location>
    <ligand>
        <name>Na(+)</name>
        <dbReference type="ChEBI" id="CHEBI:29101"/>
    </ligand>
</feature>
<evidence type="ECO:0000256" key="7">
    <source>
        <dbReference type="ARBA" id="ARBA00023053"/>
    </source>
</evidence>
<comment type="similarity">
    <text evidence="2 8">Belongs to the peptidase T1B family. HslV subfamily.</text>
</comment>
<dbReference type="EC" id="3.4.25.2" evidence="8"/>
<dbReference type="PANTHER" id="PTHR32194">
    <property type="entry name" value="METALLOPROTEASE TLDD"/>
    <property type="match status" value="1"/>
</dbReference>
<dbReference type="RefSeq" id="WP_324667589.1">
    <property type="nucleotide sequence ID" value="NZ_CP141614.1"/>
</dbReference>
<dbReference type="GO" id="GO:0006508">
    <property type="term" value="P:proteolysis"/>
    <property type="evidence" value="ECO:0007669"/>
    <property type="project" value="UniProtKB-KW"/>
</dbReference>
<comment type="subcellular location">
    <subcellularLocation>
        <location evidence="1 8">Cytoplasm</location>
    </subcellularLocation>
</comment>
<dbReference type="InterPro" id="IPR022281">
    <property type="entry name" value="ATP-dep_Prtase_HsIV_su"/>
</dbReference>
<keyword evidence="7 8" id="KW-0915">Sodium</keyword>
<comment type="catalytic activity">
    <reaction evidence="8">
        <text>ATP-dependent cleavage of peptide bonds with broad specificity.</text>
        <dbReference type="EC" id="3.4.25.2"/>
    </reaction>
</comment>
<protein>
    <recommendedName>
        <fullName evidence="8">ATP-dependent protease subunit HslV</fullName>
        <ecNumber evidence="8">3.4.25.2</ecNumber>
    </recommendedName>
</protein>
<dbReference type="InterPro" id="IPR023333">
    <property type="entry name" value="Proteasome_suB-type"/>
</dbReference>
<feature type="binding site" evidence="8">
    <location>
        <position position="175"/>
    </location>
    <ligand>
        <name>Na(+)</name>
        <dbReference type="ChEBI" id="CHEBI:29101"/>
    </ligand>
</feature>
<gene>
    <name evidence="8 9" type="primary">hslV</name>
    <name evidence="9" type="ORF">VLY81_07735</name>
</gene>
<evidence type="ECO:0000256" key="6">
    <source>
        <dbReference type="ARBA" id="ARBA00022801"/>
    </source>
</evidence>
<dbReference type="InterPro" id="IPR029055">
    <property type="entry name" value="Ntn_hydrolases_N"/>
</dbReference>
<dbReference type="PROSITE" id="PS51476">
    <property type="entry name" value="PROTEASOME_BETA_2"/>
    <property type="match status" value="1"/>
</dbReference>
<dbReference type="NCBIfam" id="TIGR03692">
    <property type="entry name" value="ATP_dep_HslV"/>
    <property type="match status" value="1"/>
</dbReference>
<evidence type="ECO:0000256" key="4">
    <source>
        <dbReference type="ARBA" id="ARBA00022670"/>
    </source>
</evidence>
<keyword evidence="5 8" id="KW-0479">Metal-binding</keyword>
<dbReference type="NCBIfam" id="NF003964">
    <property type="entry name" value="PRK05456.1"/>
    <property type="match status" value="1"/>
</dbReference>
<feature type="active site" evidence="8">
    <location>
        <position position="14"/>
    </location>
</feature>
<dbReference type="Gene3D" id="3.60.20.10">
    <property type="entry name" value="Glutamine Phosphoribosylpyrophosphate, subunit 1, domain 1"/>
    <property type="match status" value="1"/>
</dbReference>
<evidence type="ECO:0000256" key="5">
    <source>
        <dbReference type="ARBA" id="ARBA00022723"/>
    </source>
</evidence>
<evidence type="ECO:0000313" key="10">
    <source>
        <dbReference type="Proteomes" id="UP001333102"/>
    </source>
</evidence>
<keyword evidence="10" id="KW-1185">Reference proteome</keyword>
<reference evidence="10" key="1">
    <citation type="submission" date="2023-12" db="EMBL/GenBank/DDBJ databases">
        <title>Novel isolates from deep terrestrial aquifers shed light on the physiology and ecology of the class Limnochordia.</title>
        <authorList>
            <person name="Karnachuk O.V."/>
            <person name="Lukina A.P."/>
            <person name="Avakyan M.R."/>
            <person name="Kadnikov V."/>
            <person name="Begmatov S."/>
            <person name="Beletsky A.V."/>
            <person name="Mardanov A.V."/>
            <person name="Ravin N.V."/>
        </authorList>
    </citation>
    <scope>NUCLEOTIDE SEQUENCE [LARGE SCALE GENOMIC DNA]</scope>
    <source>
        <strain evidence="10">LN</strain>
    </source>
</reference>
<dbReference type="GO" id="GO:0008233">
    <property type="term" value="F:peptidase activity"/>
    <property type="evidence" value="ECO:0007669"/>
    <property type="project" value="UniProtKB-KW"/>
</dbReference>
<evidence type="ECO:0000313" key="9">
    <source>
        <dbReference type="EMBL" id="WRP13344.1"/>
    </source>
</evidence>
<dbReference type="Pfam" id="PF00227">
    <property type="entry name" value="Proteasome"/>
    <property type="match status" value="1"/>
</dbReference>
<dbReference type="InterPro" id="IPR001353">
    <property type="entry name" value="Proteasome_sua/b"/>
</dbReference>
<comment type="activity regulation">
    <text evidence="8">Allosterically activated by HslU binding.</text>
</comment>
<evidence type="ECO:0000256" key="2">
    <source>
        <dbReference type="ARBA" id="ARBA00006053"/>
    </source>
</evidence>
<proteinExistence type="inferred from homology"/>
<organism evidence="9 10">
    <name type="scientific">Geochorda subterranea</name>
    <dbReference type="NCBI Taxonomy" id="3109564"/>
    <lineage>
        <taxon>Bacteria</taxon>
        <taxon>Bacillati</taxon>
        <taxon>Bacillota</taxon>
        <taxon>Limnochordia</taxon>
        <taxon>Limnochordales</taxon>
        <taxon>Geochordaceae</taxon>
        <taxon>Geochorda</taxon>
    </lineage>
</organism>
<evidence type="ECO:0000256" key="3">
    <source>
        <dbReference type="ARBA" id="ARBA00022490"/>
    </source>
</evidence>
<dbReference type="SUPFAM" id="SSF56235">
    <property type="entry name" value="N-terminal nucleophile aminohydrolases (Ntn hydrolases)"/>
    <property type="match status" value="1"/>
</dbReference>
<keyword evidence="4 8" id="KW-0645">Protease</keyword>
<comment type="subunit">
    <text evidence="8">A double ring-shaped homohexamer of HslV is capped on each side by a ring-shaped HslU homohexamer. The assembly of the HslU/HslV complex is dependent on binding of ATP.</text>
</comment>
<feature type="binding site" evidence="8">
    <location>
        <position position="172"/>
    </location>
    <ligand>
        <name>Na(+)</name>
        <dbReference type="ChEBI" id="CHEBI:29101"/>
    </ligand>
</feature>
<keyword evidence="8" id="KW-0021">Allosteric enzyme</keyword>
<keyword evidence="3 8" id="KW-0963">Cytoplasm</keyword>
<accession>A0ABZ1BKH0</accession>
<dbReference type="PANTHER" id="PTHR32194:SF0">
    <property type="entry name" value="ATP-DEPENDENT PROTEASE SUBUNIT HSLV"/>
    <property type="match status" value="1"/>
</dbReference>
<dbReference type="Proteomes" id="UP001333102">
    <property type="component" value="Chromosome"/>
</dbReference>
<evidence type="ECO:0000256" key="8">
    <source>
        <dbReference type="HAMAP-Rule" id="MF_00248"/>
    </source>
</evidence>
<evidence type="ECO:0000256" key="1">
    <source>
        <dbReference type="ARBA" id="ARBA00004496"/>
    </source>
</evidence>
<keyword evidence="8" id="KW-0888">Threonine protease</keyword>
<name>A0ABZ1BKH0_9FIRM</name>
<sequence>MDGRCPGPPRWHGTTVVGVVRDGQAAMGADGQVTVGQQVMKHSARKVRRLYQGRVLVGFAGAVADALTLLERFEEKLEAHGGQMARAAAELARDWRTDRVLRRLDALLLVADPAHLLVLSGNGEIVEPDDGVAAIGSGGPVALAAARALLRHTALTPAQVVEEALRITATIDIYTNDRIVVEQLHETAPGA</sequence>
<dbReference type="HAMAP" id="MF_00248">
    <property type="entry name" value="HslV"/>
    <property type="match status" value="1"/>
</dbReference>
<dbReference type="EMBL" id="CP141614">
    <property type="protein sequence ID" value="WRP13344.1"/>
    <property type="molecule type" value="Genomic_DNA"/>
</dbReference>
<comment type="function">
    <text evidence="8">Protease subunit of a proteasome-like degradation complex believed to be a general protein degrading machinery.</text>
</comment>